<dbReference type="EC" id="2.4.1.17" evidence="2"/>
<feature type="transmembrane region" description="Helical" evidence="8">
    <location>
        <begin position="374"/>
        <end position="397"/>
    </location>
</feature>
<evidence type="ECO:0000256" key="2">
    <source>
        <dbReference type="ARBA" id="ARBA00012544"/>
    </source>
</evidence>
<dbReference type="Proteomes" id="UP001331761">
    <property type="component" value="Unassembled WGS sequence"/>
</dbReference>
<keyword evidence="3" id="KW-0328">Glycosyltransferase</keyword>
<accession>A0AAN8EN73</accession>
<dbReference type="InterPro" id="IPR002213">
    <property type="entry name" value="UDP_glucos_trans"/>
</dbReference>
<dbReference type="PANTHER" id="PTHR48043">
    <property type="entry name" value="EG:EG0003.4 PROTEIN-RELATED"/>
    <property type="match status" value="1"/>
</dbReference>
<dbReference type="AlphaFoldDB" id="A0AAN8EN73"/>
<reference evidence="9 10" key="1">
    <citation type="submission" date="2019-10" db="EMBL/GenBank/DDBJ databases">
        <title>Assembly and Annotation for the nematode Trichostrongylus colubriformis.</title>
        <authorList>
            <person name="Martin J."/>
        </authorList>
    </citation>
    <scope>NUCLEOTIDE SEQUENCE [LARGE SCALE GENOMIC DNA]</scope>
    <source>
        <strain evidence="9">G859</strain>
        <tissue evidence="9">Whole worm</tissue>
    </source>
</reference>
<evidence type="ECO:0000256" key="6">
    <source>
        <dbReference type="ARBA" id="ARBA00047475"/>
    </source>
</evidence>
<comment type="catalytic activity">
    <reaction evidence="6">
        <text>glucuronate acceptor + UDP-alpha-D-glucuronate = acceptor beta-D-glucuronoside + UDP + H(+)</text>
        <dbReference type="Rhea" id="RHEA:21032"/>
        <dbReference type="ChEBI" id="CHEBI:15378"/>
        <dbReference type="ChEBI" id="CHEBI:58052"/>
        <dbReference type="ChEBI" id="CHEBI:58223"/>
        <dbReference type="ChEBI" id="CHEBI:132367"/>
        <dbReference type="ChEBI" id="CHEBI:132368"/>
        <dbReference type="EC" id="2.4.1.17"/>
    </reaction>
</comment>
<gene>
    <name evidence="9" type="ORF">GCK32_013415</name>
</gene>
<comment type="similarity">
    <text evidence="1">Belongs to the UDP-glycosyltransferase family.</text>
</comment>
<dbReference type="Pfam" id="PF00201">
    <property type="entry name" value="UDPGT"/>
    <property type="match status" value="2"/>
</dbReference>
<feature type="region of interest" description="Disordered" evidence="7">
    <location>
        <begin position="18"/>
        <end position="40"/>
    </location>
</feature>
<evidence type="ECO:0000313" key="10">
    <source>
        <dbReference type="Proteomes" id="UP001331761"/>
    </source>
</evidence>
<comment type="caution">
    <text evidence="9">The sequence shown here is derived from an EMBL/GenBank/DDBJ whole genome shotgun (WGS) entry which is preliminary data.</text>
</comment>
<protein>
    <recommendedName>
        <fullName evidence="2">glucuronosyltransferase</fullName>
        <ecNumber evidence="2">2.4.1.17</ecNumber>
    </recommendedName>
</protein>
<name>A0AAN8EN73_TRICO</name>
<dbReference type="InterPro" id="IPR050271">
    <property type="entry name" value="UDP-glycosyltransferase"/>
</dbReference>
<dbReference type="PANTHER" id="PTHR48043:SF150">
    <property type="entry name" value="GLUCURONOSYLTRANSFERASE"/>
    <property type="match status" value="1"/>
</dbReference>
<keyword evidence="8" id="KW-0812">Transmembrane</keyword>
<keyword evidence="4 9" id="KW-0808">Transferase</keyword>
<feature type="non-terminal residue" evidence="9">
    <location>
        <position position="1"/>
    </location>
</feature>
<evidence type="ECO:0000256" key="1">
    <source>
        <dbReference type="ARBA" id="ARBA00009995"/>
    </source>
</evidence>
<proteinExistence type="inferred from homology"/>
<evidence type="ECO:0000256" key="8">
    <source>
        <dbReference type="SAM" id="Phobius"/>
    </source>
</evidence>
<keyword evidence="10" id="KW-1185">Reference proteome</keyword>
<organism evidence="9 10">
    <name type="scientific">Trichostrongylus colubriformis</name>
    <name type="common">Black scour worm</name>
    <dbReference type="NCBI Taxonomy" id="6319"/>
    <lineage>
        <taxon>Eukaryota</taxon>
        <taxon>Metazoa</taxon>
        <taxon>Ecdysozoa</taxon>
        <taxon>Nematoda</taxon>
        <taxon>Chromadorea</taxon>
        <taxon>Rhabditida</taxon>
        <taxon>Rhabditina</taxon>
        <taxon>Rhabditomorpha</taxon>
        <taxon>Strongyloidea</taxon>
        <taxon>Trichostrongylidae</taxon>
        <taxon>Trichostrongylus</taxon>
    </lineage>
</organism>
<keyword evidence="8" id="KW-0472">Membrane</keyword>
<keyword evidence="5" id="KW-0732">Signal</keyword>
<evidence type="ECO:0000256" key="5">
    <source>
        <dbReference type="ARBA" id="ARBA00022729"/>
    </source>
</evidence>
<keyword evidence="8" id="KW-1133">Transmembrane helix</keyword>
<evidence type="ECO:0000256" key="4">
    <source>
        <dbReference type="ARBA" id="ARBA00022679"/>
    </source>
</evidence>
<dbReference type="SUPFAM" id="SSF53756">
    <property type="entry name" value="UDP-Glycosyltransferase/glycogen phosphorylase"/>
    <property type="match status" value="1"/>
</dbReference>
<dbReference type="EMBL" id="WIXE01025227">
    <property type="protein sequence ID" value="KAK5964901.1"/>
    <property type="molecule type" value="Genomic_DNA"/>
</dbReference>
<dbReference type="GO" id="GO:0015020">
    <property type="term" value="F:glucuronosyltransferase activity"/>
    <property type="evidence" value="ECO:0007669"/>
    <property type="project" value="UniProtKB-EC"/>
</dbReference>
<evidence type="ECO:0000256" key="3">
    <source>
        <dbReference type="ARBA" id="ARBA00022676"/>
    </source>
</evidence>
<evidence type="ECO:0000256" key="7">
    <source>
        <dbReference type="SAM" id="MobiDB-lite"/>
    </source>
</evidence>
<sequence>VTLQPVIDPSLATNGTTKSRVIQHGPFSDSSRTTRNDDMKPIWTTGAANPMSIVMFVPMIADMSVKTMTHLLDDKQLLEQLKAEKFDVAITELFDFIGIGVLEAIGLKNIVGAHSSAIVEGTASAIGAPIIPSYMPASYGVTDDSTDIWTRFTNLMFTGASWYFQTGVVSAIDRLLKEKLREKATPIWDIISNMSWVLVNTEPLLDFDRPTLHKIVHVGGLSVHKPKPLSKEWNQILNLRPRTILISFGSVAQSVLMPDLMKKTIINVIKSRDKCQTRTKYSRHVLSRALGGIVVEKSELLGGKGLHKAIDQVIGDRRYQTSASRISRLLSRRPFTPEDKLVKAIELAAEFGDLPESKVAGRNLGFIVYYNIDLLLMLTTIFLPFIGFIVYFVKLLGRRCFSSRKEKTQ</sequence>
<evidence type="ECO:0000313" key="9">
    <source>
        <dbReference type="EMBL" id="KAK5964901.1"/>
    </source>
</evidence>